<gene>
    <name evidence="1" type="ORF">CUNI_LOCUS10311</name>
</gene>
<dbReference type="EMBL" id="CAJHNH020001865">
    <property type="protein sequence ID" value="CAG5124753.1"/>
    <property type="molecule type" value="Genomic_DNA"/>
</dbReference>
<dbReference type="Proteomes" id="UP000678393">
    <property type="component" value="Unassembled WGS sequence"/>
</dbReference>
<dbReference type="SUPFAM" id="SSF47473">
    <property type="entry name" value="EF-hand"/>
    <property type="match status" value="1"/>
</dbReference>
<accession>A0A8S3Z5L0</accession>
<dbReference type="Gene3D" id="1.10.238.10">
    <property type="entry name" value="EF-hand"/>
    <property type="match status" value="1"/>
</dbReference>
<dbReference type="OrthoDB" id="26525at2759"/>
<name>A0A8S3Z5L0_9EUPU</name>
<feature type="non-terminal residue" evidence="1">
    <location>
        <position position="1"/>
    </location>
</feature>
<evidence type="ECO:0000313" key="1">
    <source>
        <dbReference type="EMBL" id="CAG5124753.1"/>
    </source>
</evidence>
<dbReference type="AlphaFoldDB" id="A0A8S3Z5L0"/>
<sequence>MAKSHFKREELQEAFTMNCSSDNTIPLSKLGVVLRSCRCAPTEAQLQALCREFESKGIRTLTIQQVEAIIVKYEFPPETTDALREAF</sequence>
<dbReference type="InterPro" id="IPR011992">
    <property type="entry name" value="EF-hand-dom_pair"/>
</dbReference>
<proteinExistence type="predicted"/>
<organism evidence="1 2">
    <name type="scientific">Candidula unifasciata</name>
    <dbReference type="NCBI Taxonomy" id="100452"/>
    <lineage>
        <taxon>Eukaryota</taxon>
        <taxon>Metazoa</taxon>
        <taxon>Spiralia</taxon>
        <taxon>Lophotrochozoa</taxon>
        <taxon>Mollusca</taxon>
        <taxon>Gastropoda</taxon>
        <taxon>Heterobranchia</taxon>
        <taxon>Euthyneura</taxon>
        <taxon>Panpulmonata</taxon>
        <taxon>Eupulmonata</taxon>
        <taxon>Stylommatophora</taxon>
        <taxon>Helicina</taxon>
        <taxon>Helicoidea</taxon>
        <taxon>Geomitridae</taxon>
        <taxon>Candidula</taxon>
    </lineage>
</organism>
<comment type="caution">
    <text evidence="1">The sequence shown here is derived from an EMBL/GenBank/DDBJ whole genome shotgun (WGS) entry which is preliminary data.</text>
</comment>
<keyword evidence="2" id="KW-1185">Reference proteome</keyword>
<protein>
    <submittedName>
        <fullName evidence="1">Uncharacterized protein</fullName>
    </submittedName>
</protein>
<reference evidence="1" key="1">
    <citation type="submission" date="2021-04" db="EMBL/GenBank/DDBJ databases">
        <authorList>
            <consortium name="Molecular Ecology Group"/>
        </authorList>
    </citation>
    <scope>NUCLEOTIDE SEQUENCE</scope>
</reference>
<evidence type="ECO:0000313" key="2">
    <source>
        <dbReference type="Proteomes" id="UP000678393"/>
    </source>
</evidence>